<protein>
    <submittedName>
        <fullName evidence="5">Coenzyme Q binding COQ10 A</fullName>
    </submittedName>
</protein>
<dbReference type="EMBL" id="REGN01001270">
    <property type="protein sequence ID" value="RNA35935.1"/>
    <property type="molecule type" value="Genomic_DNA"/>
</dbReference>
<name>A0A3M7SJQ2_BRAPC</name>
<comment type="similarity">
    <text evidence="1">Belongs to the COQ10 family.</text>
</comment>
<feature type="domain" description="Coenzyme Q-binding protein COQ10 START" evidence="4">
    <location>
        <begin position="74"/>
        <end position="233"/>
    </location>
</feature>
<evidence type="ECO:0000313" key="5">
    <source>
        <dbReference type="EMBL" id="RNA35935.1"/>
    </source>
</evidence>
<comment type="function">
    <text evidence="3">Required for the function of coenzyme Q in the respiratory chain. May serve as a chaperone or may be involved in the transport of Q6 from its site of synthesis to the catalytic sites of the respiratory complexes.</text>
</comment>
<dbReference type="CDD" id="cd07813">
    <property type="entry name" value="COQ10p_like"/>
    <property type="match status" value="1"/>
</dbReference>
<accession>A0A3M7SJQ2</accession>
<dbReference type="SUPFAM" id="SSF55961">
    <property type="entry name" value="Bet v1-like"/>
    <property type="match status" value="1"/>
</dbReference>
<dbReference type="AlphaFoldDB" id="A0A3M7SJQ2"/>
<evidence type="ECO:0000256" key="2">
    <source>
        <dbReference type="ARBA" id="ARBA00011814"/>
    </source>
</evidence>
<dbReference type="GO" id="GO:0045333">
    <property type="term" value="P:cellular respiration"/>
    <property type="evidence" value="ECO:0007669"/>
    <property type="project" value="InterPro"/>
</dbReference>
<dbReference type="PANTHER" id="PTHR12901:SF10">
    <property type="entry name" value="COENZYME Q-BINDING PROTEIN COQ10, MITOCHONDRIAL"/>
    <property type="match status" value="1"/>
</dbReference>
<dbReference type="InterPro" id="IPR005031">
    <property type="entry name" value="COQ10_START"/>
</dbReference>
<dbReference type="GO" id="GO:0048039">
    <property type="term" value="F:ubiquinone binding"/>
    <property type="evidence" value="ECO:0007669"/>
    <property type="project" value="InterPro"/>
</dbReference>
<evidence type="ECO:0000256" key="1">
    <source>
        <dbReference type="ARBA" id="ARBA00006885"/>
    </source>
</evidence>
<evidence type="ECO:0000256" key="3">
    <source>
        <dbReference type="ARBA" id="ARBA00024947"/>
    </source>
</evidence>
<evidence type="ECO:0000259" key="4">
    <source>
        <dbReference type="Pfam" id="PF03364"/>
    </source>
</evidence>
<dbReference type="GO" id="GO:0005739">
    <property type="term" value="C:mitochondrion"/>
    <property type="evidence" value="ECO:0007669"/>
    <property type="project" value="TreeGrafter"/>
</dbReference>
<dbReference type="OrthoDB" id="292693at2759"/>
<dbReference type="STRING" id="10195.A0A3M7SJQ2"/>
<keyword evidence="6" id="KW-1185">Reference proteome</keyword>
<organism evidence="5 6">
    <name type="scientific">Brachionus plicatilis</name>
    <name type="common">Marine rotifer</name>
    <name type="synonym">Brachionus muelleri</name>
    <dbReference type="NCBI Taxonomy" id="10195"/>
    <lineage>
        <taxon>Eukaryota</taxon>
        <taxon>Metazoa</taxon>
        <taxon>Spiralia</taxon>
        <taxon>Gnathifera</taxon>
        <taxon>Rotifera</taxon>
        <taxon>Eurotatoria</taxon>
        <taxon>Monogononta</taxon>
        <taxon>Pseudotrocha</taxon>
        <taxon>Ploima</taxon>
        <taxon>Brachionidae</taxon>
        <taxon>Brachionus</taxon>
    </lineage>
</organism>
<comment type="subunit">
    <text evidence="2">Interacts with coenzyme Q.</text>
</comment>
<sequence length="252" mass="29343">MTVKKCAKLLRPYENKFFLIKRNEASKSVNLIYQQPLSQKEEPSPFGKFTFKPGKSILKSTSKGSFYHEKVILGYSREQMCDLVFDVRQYKEFLPFCIDSEIIEERSLRPRGINLKKLHTSSKKMEAKKAIDLPSSFKAKLEIGYPPIREAYISHVSMVRPETVKSISRDTNLFEYLINEWKFHPYRPASDSDINPNCCIVEFYVSFNFRSVIYNKFSSLVMDQIYKQMLGAFVKRAHVLYGKASIEPKNLS</sequence>
<dbReference type="InterPro" id="IPR044996">
    <property type="entry name" value="COQ10-like"/>
</dbReference>
<dbReference type="InterPro" id="IPR023393">
    <property type="entry name" value="START-like_dom_sf"/>
</dbReference>
<gene>
    <name evidence="5" type="ORF">BpHYR1_007339</name>
</gene>
<proteinExistence type="inferred from homology"/>
<reference evidence="5 6" key="1">
    <citation type="journal article" date="2018" name="Sci. Rep.">
        <title>Genomic signatures of local adaptation to the degree of environmental predictability in rotifers.</title>
        <authorList>
            <person name="Franch-Gras L."/>
            <person name="Hahn C."/>
            <person name="Garcia-Roger E.M."/>
            <person name="Carmona M.J."/>
            <person name="Serra M."/>
            <person name="Gomez A."/>
        </authorList>
    </citation>
    <scope>NUCLEOTIDE SEQUENCE [LARGE SCALE GENOMIC DNA]</scope>
    <source>
        <strain evidence="5">HYR1</strain>
    </source>
</reference>
<dbReference type="Pfam" id="PF03364">
    <property type="entry name" value="Polyketide_cyc"/>
    <property type="match status" value="1"/>
</dbReference>
<dbReference type="Proteomes" id="UP000276133">
    <property type="component" value="Unassembled WGS sequence"/>
</dbReference>
<dbReference type="Gene3D" id="3.30.530.20">
    <property type="match status" value="1"/>
</dbReference>
<dbReference type="PANTHER" id="PTHR12901">
    <property type="entry name" value="SPERM PROTEIN HOMOLOG"/>
    <property type="match status" value="1"/>
</dbReference>
<comment type="caution">
    <text evidence="5">The sequence shown here is derived from an EMBL/GenBank/DDBJ whole genome shotgun (WGS) entry which is preliminary data.</text>
</comment>
<evidence type="ECO:0000313" key="6">
    <source>
        <dbReference type="Proteomes" id="UP000276133"/>
    </source>
</evidence>